<dbReference type="InterPro" id="IPR029068">
    <property type="entry name" value="Glyas_Bleomycin-R_OHBP_Dase"/>
</dbReference>
<dbReference type="Proteomes" id="UP000252038">
    <property type="component" value="Chromosome"/>
</dbReference>
<evidence type="ECO:0000259" key="1">
    <source>
        <dbReference type="PROSITE" id="PS51819"/>
    </source>
</evidence>
<dbReference type="AlphaFoldDB" id="A0A344UJ40"/>
<evidence type="ECO:0000313" key="2">
    <source>
        <dbReference type="EMBL" id="AXE35288.1"/>
    </source>
</evidence>
<dbReference type="KEGG" id="chrb:DK843_13915"/>
<name>A0A344UJ40_9NEIS</name>
<dbReference type="EMBL" id="JBDXMI010000001">
    <property type="protein sequence ID" value="MEO9385367.1"/>
    <property type="molecule type" value="Genomic_DNA"/>
</dbReference>
<dbReference type="SUPFAM" id="SSF54593">
    <property type="entry name" value="Glyoxalase/Bleomycin resistance protein/Dihydroxybiphenyl dioxygenase"/>
    <property type="match status" value="1"/>
</dbReference>
<proteinExistence type="predicted"/>
<evidence type="ECO:0000313" key="3">
    <source>
        <dbReference type="EMBL" id="MEO9385367.1"/>
    </source>
</evidence>
<reference evidence="2 4" key="1">
    <citation type="submission" date="2018-05" db="EMBL/GenBank/DDBJ databases">
        <title>Genome sequencing, assembly and analysis of the novel insecticidal bacterium, Chromobacterium phragmitis.</title>
        <authorList>
            <person name="Sparks M.E."/>
            <person name="Blackburn M.B."/>
            <person name="Gundersen-Rindal D.E."/>
        </authorList>
    </citation>
    <scope>NUCLEOTIDE SEQUENCE [LARGE SCALE GENOMIC DNA]</scope>
    <source>
        <strain evidence="2">IIBBL 274-1</strain>
    </source>
</reference>
<organism evidence="2 4">
    <name type="scientific">Chromobacterium phragmitis</name>
    <dbReference type="NCBI Taxonomy" id="2202141"/>
    <lineage>
        <taxon>Bacteria</taxon>
        <taxon>Pseudomonadati</taxon>
        <taxon>Pseudomonadota</taxon>
        <taxon>Betaproteobacteria</taxon>
        <taxon>Neisseriales</taxon>
        <taxon>Chromobacteriaceae</taxon>
        <taxon>Chromobacterium</taxon>
    </lineage>
</organism>
<accession>A0A344UJ40</accession>
<dbReference type="EMBL" id="CP029554">
    <property type="protein sequence ID" value="AXE35288.1"/>
    <property type="molecule type" value="Genomic_DNA"/>
</dbReference>
<dbReference type="Gene3D" id="3.10.180.10">
    <property type="entry name" value="2,3-Dihydroxybiphenyl 1,2-Dioxygenase, domain 1"/>
    <property type="match status" value="1"/>
</dbReference>
<reference evidence="3 5" key="2">
    <citation type="submission" date="2024-05" db="EMBL/GenBank/DDBJ databases">
        <authorList>
            <person name="De Oliveira J.P."/>
            <person name="Noriler S.A."/>
            <person name="De Oliveira A.G."/>
            <person name="Sipoli D.S."/>
        </authorList>
    </citation>
    <scope>NUCLEOTIDE SEQUENCE [LARGE SCALE GENOMIC DNA]</scope>
    <source>
        <strain evidence="3 5">LABIM192</strain>
    </source>
</reference>
<dbReference type="KEGG" id="chri:DK842_08360"/>
<feature type="domain" description="VOC" evidence="1">
    <location>
        <begin position="1"/>
        <end position="124"/>
    </location>
</feature>
<dbReference type="PROSITE" id="PS51819">
    <property type="entry name" value="VOC"/>
    <property type="match status" value="1"/>
</dbReference>
<evidence type="ECO:0000313" key="5">
    <source>
        <dbReference type="Proteomes" id="UP001462502"/>
    </source>
</evidence>
<evidence type="ECO:0000313" key="4">
    <source>
        <dbReference type="Proteomes" id="UP000252038"/>
    </source>
</evidence>
<dbReference type="Proteomes" id="UP001462502">
    <property type="component" value="Unassembled WGS sequence"/>
</dbReference>
<dbReference type="RefSeq" id="WP_114061044.1">
    <property type="nucleotide sequence ID" value="NZ_CP029495.1"/>
</dbReference>
<dbReference type="OrthoDB" id="9792323at2"/>
<keyword evidence="5" id="KW-1185">Reference proteome</keyword>
<sequence>MNHAPFTACLAALDIDATLDFFESLGYGVTRDSISEHENVHMISENGRMLFMVQPVAEANAFMPRLPARDTSASAMFYLYVEDMIAKLDHVGDKIDIIAKYEDDHCRVCYFPDPNGYVFAFVEMTGDAS</sequence>
<protein>
    <recommendedName>
        <fullName evidence="1">VOC domain-containing protein</fullName>
    </recommendedName>
</protein>
<gene>
    <name evidence="3" type="ORF">ABI908_14820</name>
    <name evidence="2" type="ORF">DK843_13915</name>
</gene>
<dbReference type="InterPro" id="IPR037523">
    <property type="entry name" value="VOC_core"/>
</dbReference>